<dbReference type="GeneID" id="27723329"/>
<dbReference type="HOGENOM" id="CLU_539860_0_0_1"/>
<name>A0A084G8J2_PSEDA</name>
<dbReference type="GO" id="GO:0000978">
    <property type="term" value="F:RNA polymerase II cis-regulatory region sequence-specific DNA binding"/>
    <property type="evidence" value="ECO:0007669"/>
    <property type="project" value="InterPro"/>
</dbReference>
<evidence type="ECO:0000313" key="7">
    <source>
        <dbReference type="EMBL" id="KEZ43654.1"/>
    </source>
</evidence>
<dbReference type="KEGG" id="sapo:SAPIO_CDS4257"/>
<gene>
    <name evidence="7" type="ORF">SAPIO_CDS4257</name>
</gene>
<evidence type="ECO:0000256" key="2">
    <source>
        <dbReference type="ARBA" id="ARBA00022723"/>
    </source>
</evidence>
<dbReference type="AlphaFoldDB" id="A0A084G8J2"/>
<evidence type="ECO:0000256" key="5">
    <source>
        <dbReference type="ARBA" id="ARBA00022833"/>
    </source>
</evidence>
<dbReference type="GO" id="GO:0000785">
    <property type="term" value="C:chromatin"/>
    <property type="evidence" value="ECO:0007669"/>
    <property type="project" value="TreeGrafter"/>
</dbReference>
<evidence type="ECO:0000256" key="4">
    <source>
        <dbReference type="ARBA" id="ARBA00022771"/>
    </source>
</evidence>
<keyword evidence="5" id="KW-0862">Zinc</keyword>
<comment type="caution">
    <text evidence="7">The sequence shown here is derived from an EMBL/GenBank/DDBJ whole genome shotgun (WGS) entry which is preliminary data.</text>
</comment>
<keyword evidence="4" id="KW-0863">Zinc-finger</keyword>
<accession>A0A084G8J2</accession>
<dbReference type="EMBL" id="JOWA01000091">
    <property type="protein sequence ID" value="KEZ43654.1"/>
    <property type="molecule type" value="Genomic_DNA"/>
</dbReference>
<dbReference type="InterPro" id="IPR051059">
    <property type="entry name" value="VerF-like"/>
</dbReference>
<proteinExistence type="predicted"/>
<keyword evidence="6" id="KW-0539">Nucleus</keyword>
<sequence>MCASDPSPATMSSAGMWVSTSLQPSQILAGAALVTHVMLGRLSAWYENDEELRNLVTELHLMLVDHLLRELATSTSVALNGQPWPLETFRSALLNIVLAFETGRLELISKARLLHGILVTLFRDNGLFSAEAIECQQDTHYPGTFTPWVHFGFQRWVRIVTAAFKVDVHLALLTGHPPLIQREELDLPLVSTYALWNAYGLDLFPTRFRTQPDERAGYHMCDLLTFGRNSQVQPRGDSIVLLKDVEVGLLGVVHNTWQHARWSRKWVDASASACDAEHQKPLHQLLGFWKERLNNVRGAEGALLEEYVRAYAGEEEEDKAEDRHAILDRLRAYVLHAVLLYHFVTVHSYADVETLRQVLMADAAAEECPRGRDREAQMRQWANSPDGRRAVLHALYILKAYRDDAQLAALRNLEVDPIAHLALTAAALVTWMWMMAGAQACTYAQNIAGLDLGQYAPESPQIADWVQSSGVAWATTIKTDWCGLAEPSNKRSVNGQKSNQSRTTT</sequence>
<evidence type="ECO:0000313" key="8">
    <source>
        <dbReference type="Proteomes" id="UP000028545"/>
    </source>
</evidence>
<evidence type="ECO:0000256" key="1">
    <source>
        <dbReference type="ARBA" id="ARBA00004123"/>
    </source>
</evidence>
<reference evidence="7 8" key="1">
    <citation type="journal article" date="2014" name="Genome Announc.">
        <title>Draft genome sequence of the pathogenic fungus Scedosporium apiospermum.</title>
        <authorList>
            <person name="Vandeputte P."/>
            <person name="Ghamrawi S."/>
            <person name="Rechenmann M."/>
            <person name="Iltis A."/>
            <person name="Giraud S."/>
            <person name="Fleury M."/>
            <person name="Thornton C."/>
            <person name="Delhaes L."/>
            <person name="Meyer W."/>
            <person name="Papon N."/>
            <person name="Bouchara J.P."/>
        </authorList>
    </citation>
    <scope>NUCLEOTIDE SEQUENCE [LARGE SCALE GENOMIC DNA]</scope>
    <source>
        <strain evidence="7 8">IHEM 14462</strain>
    </source>
</reference>
<dbReference type="VEuPathDB" id="FungiDB:SAPIO_CDS4257"/>
<dbReference type="Proteomes" id="UP000028545">
    <property type="component" value="Unassembled WGS sequence"/>
</dbReference>
<comment type="subcellular location">
    <subcellularLocation>
        <location evidence="1">Nucleus</location>
    </subcellularLocation>
</comment>
<keyword evidence="2" id="KW-0479">Metal-binding</keyword>
<dbReference type="GO" id="GO:0008270">
    <property type="term" value="F:zinc ion binding"/>
    <property type="evidence" value="ECO:0007669"/>
    <property type="project" value="UniProtKB-KW"/>
</dbReference>
<evidence type="ECO:0000256" key="3">
    <source>
        <dbReference type="ARBA" id="ARBA00022737"/>
    </source>
</evidence>
<dbReference type="RefSeq" id="XP_016643453.1">
    <property type="nucleotide sequence ID" value="XM_016786851.1"/>
</dbReference>
<dbReference type="GO" id="GO:0000981">
    <property type="term" value="F:DNA-binding transcription factor activity, RNA polymerase II-specific"/>
    <property type="evidence" value="ECO:0007669"/>
    <property type="project" value="InterPro"/>
</dbReference>
<organism evidence="7 8">
    <name type="scientific">Pseudallescheria apiosperma</name>
    <name type="common">Scedosporium apiospermum</name>
    <dbReference type="NCBI Taxonomy" id="563466"/>
    <lineage>
        <taxon>Eukaryota</taxon>
        <taxon>Fungi</taxon>
        <taxon>Dikarya</taxon>
        <taxon>Ascomycota</taxon>
        <taxon>Pezizomycotina</taxon>
        <taxon>Sordariomycetes</taxon>
        <taxon>Hypocreomycetidae</taxon>
        <taxon>Microascales</taxon>
        <taxon>Microascaceae</taxon>
        <taxon>Scedosporium</taxon>
    </lineage>
</organism>
<protein>
    <submittedName>
        <fullName evidence="7">Uncharacterized protein</fullName>
    </submittedName>
</protein>
<evidence type="ECO:0000256" key="6">
    <source>
        <dbReference type="ARBA" id="ARBA00023242"/>
    </source>
</evidence>
<dbReference type="PANTHER" id="PTHR40626">
    <property type="entry name" value="MIP31509P"/>
    <property type="match status" value="1"/>
</dbReference>
<dbReference type="OMA" id="NIPLCRC"/>
<dbReference type="OrthoDB" id="654211at2759"/>
<dbReference type="PANTHER" id="PTHR40626:SF11">
    <property type="entry name" value="ZINC FINGER PROTEIN YPR022C"/>
    <property type="match status" value="1"/>
</dbReference>
<keyword evidence="3" id="KW-0677">Repeat</keyword>
<keyword evidence="8" id="KW-1185">Reference proteome</keyword>
<dbReference type="GO" id="GO:0005634">
    <property type="term" value="C:nucleus"/>
    <property type="evidence" value="ECO:0007669"/>
    <property type="project" value="UniProtKB-SubCell"/>
</dbReference>